<dbReference type="Proteomes" id="UP000670776">
    <property type="component" value="Unassembled WGS sequence"/>
</dbReference>
<name>A0ABS4BUQ2_9FLAO</name>
<evidence type="ECO:0000313" key="1">
    <source>
        <dbReference type="EMBL" id="MBP0904297.1"/>
    </source>
</evidence>
<dbReference type="EMBL" id="JAGJCB010000009">
    <property type="protein sequence ID" value="MBP0904297.1"/>
    <property type="molecule type" value="Genomic_DNA"/>
</dbReference>
<comment type="caution">
    <text evidence="1">The sequence shown here is derived from an EMBL/GenBank/DDBJ whole genome shotgun (WGS) entry which is preliminary data.</text>
</comment>
<keyword evidence="2" id="KW-1185">Reference proteome</keyword>
<sequence>MAFVFAIGCNTISNNKKLFTITKIEQGKDGQTLYIRNSENKTYTTVISIPNGNFVEVIEGDRIQIDIQEIIESDPPIIISNHIMVLDSTN</sequence>
<reference evidence="1 2" key="1">
    <citation type="submission" date="2021-04" db="EMBL/GenBank/DDBJ databases">
        <title>Mariniflexile gromovii gen. nov., sp. nov., a gliding bacterium isolated from the sea urchin Strongylocentrotus intermedius.</title>
        <authorList>
            <person name="Ko S."/>
            <person name="Le V."/>
            <person name="Ahn C.-Y."/>
            <person name="Oh H.-M."/>
        </authorList>
    </citation>
    <scope>NUCLEOTIDE SEQUENCE [LARGE SCALE GENOMIC DNA]</scope>
    <source>
        <strain evidence="1 2">KCTC 12570</strain>
    </source>
</reference>
<proteinExistence type="predicted"/>
<accession>A0ABS4BUQ2</accession>
<gene>
    <name evidence="1" type="ORF">J8H85_10695</name>
</gene>
<dbReference type="RefSeq" id="WP_209655191.1">
    <property type="nucleotide sequence ID" value="NZ_JAGJCB010000009.1"/>
</dbReference>
<organism evidence="1 2">
    <name type="scientific">Mariniflexile gromovii</name>
    <dbReference type="NCBI Taxonomy" id="362523"/>
    <lineage>
        <taxon>Bacteria</taxon>
        <taxon>Pseudomonadati</taxon>
        <taxon>Bacteroidota</taxon>
        <taxon>Flavobacteriia</taxon>
        <taxon>Flavobacteriales</taxon>
        <taxon>Flavobacteriaceae</taxon>
        <taxon>Mariniflexile</taxon>
    </lineage>
</organism>
<protein>
    <submittedName>
        <fullName evidence="1">Uncharacterized protein</fullName>
    </submittedName>
</protein>
<evidence type="ECO:0000313" key="2">
    <source>
        <dbReference type="Proteomes" id="UP000670776"/>
    </source>
</evidence>